<sequence length="102" mass="12011">MKPPQSKQGPPTNSSDPAPPYTEIASPPPYPEVPSAEYLNEMFRYFYLRDWKDSWKATLADFLAKNENYTFELHDDGKNLRIMLPSAYYKSMELEELRKMQR</sequence>
<dbReference type="KEGG" id="fmu:J7337_007716"/>
<evidence type="ECO:0000256" key="1">
    <source>
        <dbReference type="SAM" id="MobiDB-lite"/>
    </source>
</evidence>
<protein>
    <submittedName>
        <fullName evidence="2">Uncharacterized protein</fullName>
    </submittedName>
</protein>
<keyword evidence="3" id="KW-1185">Reference proteome</keyword>
<evidence type="ECO:0000313" key="2">
    <source>
        <dbReference type="EMBL" id="KAG9502006.1"/>
    </source>
</evidence>
<dbReference type="AlphaFoldDB" id="A0A9P8DHV2"/>
<dbReference type="GeneID" id="68315572"/>
<evidence type="ECO:0000313" key="3">
    <source>
        <dbReference type="Proteomes" id="UP000827133"/>
    </source>
</evidence>
<gene>
    <name evidence="2" type="ORF">J7337_007716</name>
</gene>
<feature type="compositionally biased region" description="Polar residues" evidence="1">
    <location>
        <begin position="1"/>
        <end position="16"/>
    </location>
</feature>
<feature type="region of interest" description="Disordered" evidence="1">
    <location>
        <begin position="1"/>
        <end position="30"/>
    </location>
</feature>
<dbReference type="EMBL" id="JAHBCI010000005">
    <property type="protein sequence ID" value="KAG9502006.1"/>
    <property type="molecule type" value="Genomic_DNA"/>
</dbReference>
<reference evidence="2" key="1">
    <citation type="journal article" date="2021" name="Mol. Plant Microbe Interact.">
        <title>Telomere to telomere genome assembly of Fusarium musae F31, causal agent of crown rot disease of banana.</title>
        <authorList>
            <person name="Degradi L."/>
            <person name="Tava V."/>
            <person name="Kunova A."/>
            <person name="Cortesi P."/>
            <person name="Saracchi M."/>
            <person name="Pasquali M."/>
        </authorList>
    </citation>
    <scope>NUCLEOTIDE SEQUENCE</scope>
    <source>
        <strain evidence="2">F31</strain>
    </source>
</reference>
<comment type="caution">
    <text evidence="2">The sequence shown here is derived from an EMBL/GenBank/DDBJ whole genome shotgun (WGS) entry which is preliminary data.</text>
</comment>
<dbReference type="RefSeq" id="XP_044681006.1">
    <property type="nucleotide sequence ID" value="XM_044825349.1"/>
</dbReference>
<accession>A0A9P8DHV2</accession>
<proteinExistence type="predicted"/>
<dbReference type="Proteomes" id="UP000827133">
    <property type="component" value="Unassembled WGS sequence"/>
</dbReference>
<name>A0A9P8DHV2_9HYPO</name>
<organism evidence="2 3">
    <name type="scientific">Fusarium musae</name>
    <dbReference type="NCBI Taxonomy" id="1042133"/>
    <lineage>
        <taxon>Eukaryota</taxon>
        <taxon>Fungi</taxon>
        <taxon>Dikarya</taxon>
        <taxon>Ascomycota</taxon>
        <taxon>Pezizomycotina</taxon>
        <taxon>Sordariomycetes</taxon>
        <taxon>Hypocreomycetidae</taxon>
        <taxon>Hypocreales</taxon>
        <taxon>Nectriaceae</taxon>
        <taxon>Fusarium</taxon>
    </lineage>
</organism>